<accession>A0AAN9H8H5</accession>
<feature type="chain" id="PRO_5042863319" description="Immunoglobulin V-set domain-containing protein" evidence="6">
    <location>
        <begin position="20"/>
        <end position="363"/>
    </location>
</feature>
<keyword evidence="5" id="KW-1133">Transmembrane helix</keyword>
<keyword evidence="2 6" id="KW-0732">Signal</keyword>
<evidence type="ECO:0000256" key="5">
    <source>
        <dbReference type="SAM" id="Phobius"/>
    </source>
</evidence>
<evidence type="ECO:0000313" key="8">
    <source>
        <dbReference type="EMBL" id="KAK7163647.1"/>
    </source>
</evidence>
<comment type="subcellular location">
    <subcellularLocation>
        <location evidence="1">Membrane</location>
    </subcellularLocation>
</comment>
<dbReference type="Gene3D" id="2.60.40.10">
    <property type="entry name" value="Immunoglobulins"/>
    <property type="match status" value="1"/>
</dbReference>
<dbReference type="AlphaFoldDB" id="A0AAN9H8H5"/>
<evidence type="ECO:0000256" key="1">
    <source>
        <dbReference type="ARBA" id="ARBA00004370"/>
    </source>
</evidence>
<feature type="transmembrane region" description="Helical" evidence="5">
    <location>
        <begin position="220"/>
        <end position="242"/>
    </location>
</feature>
<name>A0AAN9H8H5_9TELE</name>
<comment type="caution">
    <text evidence="8">The sequence shown here is derived from an EMBL/GenBank/DDBJ whole genome shotgun (WGS) entry which is preliminary data.</text>
</comment>
<organism evidence="8 9">
    <name type="scientific">Phoxinus phoxinus</name>
    <name type="common">Eurasian minnow</name>
    <dbReference type="NCBI Taxonomy" id="58324"/>
    <lineage>
        <taxon>Eukaryota</taxon>
        <taxon>Metazoa</taxon>
        <taxon>Chordata</taxon>
        <taxon>Craniata</taxon>
        <taxon>Vertebrata</taxon>
        <taxon>Euteleostomi</taxon>
        <taxon>Actinopterygii</taxon>
        <taxon>Neopterygii</taxon>
        <taxon>Teleostei</taxon>
        <taxon>Ostariophysi</taxon>
        <taxon>Cypriniformes</taxon>
        <taxon>Leuciscidae</taxon>
        <taxon>Phoxininae</taxon>
        <taxon>Phoxinus</taxon>
    </lineage>
</organism>
<dbReference type="PANTHER" id="PTHR12080:SF56">
    <property type="entry name" value="NATURAL KILLER CELL RECEPTOR 2B4"/>
    <property type="match status" value="1"/>
</dbReference>
<protein>
    <recommendedName>
        <fullName evidence="7">Immunoglobulin V-set domain-containing protein</fullName>
    </recommendedName>
</protein>
<evidence type="ECO:0000256" key="4">
    <source>
        <dbReference type="ARBA" id="ARBA00023180"/>
    </source>
</evidence>
<dbReference type="PANTHER" id="PTHR12080">
    <property type="entry name" value="SIGNALING LYMPHOCYTIC ACTIVATION MOLECULE"/>
    <property type="match status" value="1"/>
</dbReference>
<evidence type="ECO:0000256" key="6">
    <source>
        <dbReference type="SAM" id="SignalP"/>
    </source>
</evidence>
<keyword evidence="9" id="KW-1185">Reference proteome</keyword>
<dbReference type="GO" id="GO:0016020">
    <property type="term" value="C:membrane"/>
    <property type="evidence" value="ECO:0007669"/>
    <property type="project" value="UniProtKB-SubCell"/>
</dbReference>
<keyword evidence="5" id="KW-0812">Transmembrane</keyword>
<keyword evidence="3 5" id="KW-0472">Membrane</keyword>
<proteinExistence type="predicted"/>
<evidence type="ECO:0000259" key="7">
    <source>
        <dbReference type="Pfam" id="PF07686"/>
    </source>
</evidence>
<gene>
    <name evidence="8" type="ORF">R3I93_007638</name>
</gene>
<sequence>MAFRLLLLTSLLTYNTGFSAEISVFVKTGDSVQLDIQTQELPEFDDLSWRNDKSEIIVKYMHESKKVKLHPSYMDRVDFNNKSFSLTLKNMQKTDTGLYTAKTSGYSENNIVTYRVSVIDEVEAPVLTVNSNWSSPDPCSFTCKGSNFTISSIYNSSSCSPEEETSSENYTLKLNCSDDHIMCTDSNPVSWVTVRKKVNELCTVNEETTQAVNQPPYTSWFIPLICILTTVLLASVIGSCLYKRKKDHYSPDQQNERTVYETVDKIKPPQSPVETLEKSTNPCTLYDTVREHGPPDVTIETNQISASQDSANQSATLTENSTPNVPATIYCTIQKQPKSDTETIYAVVNKQPAEDKSVHPKPE</sequence>
<keyword evidence="4" id="KW-0325">Glycoprotein</keyword>
<dbReference type="Pfam" id="PF07686">
    <property type="entry name" value="V-set"/>
    <property type="match status" value="1"/>
</dbReference>
<dbReference type="EMBL" id="JAYKXH010000007">
    <property type="protein sequence ID" value="KAK7163647.1"/>
    <property type="molecule type" value="Genomic_DNA"/>
</dbReference>
<evidence type="ECO:0000256" key="3">
    <source>
        <dbReference type="ARBA" id="ARBA00023136"/>
    </source>
</evidence>
<feature type="domain" description="Immunoglobulin V-set" evidence="7">
    <location>
        <begin position="23"/>
        <end position="105"/>
    </location>
</feature>
<evidence type="ECO:0000256" key="2">
    <source>
        <dbReference type="ARBA" id="ARBA00022729"/>
    </source>
</evidence>
<dbReference type="InterPro" id="IPR013106">
    <property type="entry name" value="Ig_V-set"/>
</dbReference>
<evidence type="ECO:0000313" key="9">
    <source>
        <dbReference type="Proteomes" id="UP001364617"/>
    </source>
</evidence>
<dbReference type="Proteomes" id="UP001364617">
    <property type="component" value="Unassembled WGS sequence"/>
</dbReference>
<dbReference type="SUPFAM" id="SSF48726">
    <property type="entry name" value="Immunoglobulin"/>
    <property type="match status" value="1"/>
</dbReference>
<dbReference type="InterPro" id="IPR013783">
    <property type="entry name" value="Ig-like_fold"/>
</dbReference>
<dbReference type="InterPro" id="IPR015631">
    <property type="entry name" value="CD2/SLAM_rcpt"/>
</dbReference>
<feature type="signal peptide" evidence="6">
    <location>
        <begin position="1"/>
        <end position="19"/>
    </location>
</feature>
<dbReference type="InterPro" id="IPR036179">
    <property type="entry name" value="Ig-like_dom_sf"/>
</dbReference>
<reference evidence="8 9" key="1">
    <citation type="submission" date="2024-02" db="EMBL/GenBank/DDBJ databases">
        <title>Chromosome-level genome assembly of the Eurasian Minnow (Phoxinus phoxinus).</title>
        <authorList>
            <person name="Oriowo T.O."/>
            <person name="Martin S."/>
            <person name="Stange M."/>
            <person name="Chrysostomakis Y."/>
            <person name="Brown T."/>
            <person name="Winkler S."/>
            <person name="Kukowka S."/>
            <person name="Myers E.W."/>
            <person name="Bohne A."/>
        </authorList>
    </citation>
    <scope>NUCLEOTIDE SEQUENCE [LARGE SCALE GENOMIC DNA]</scope>
    <source>
        <strain evidence="8">ZFMK-TIS-60720</strain>
        <tissue evidence="8">Whole Organism</tissue>
    </source>
</reference>